<reference evidence="2 3" key="1">
    <citation type="journal article" date="2018" name="Sci. Rep.">
        <title>Comparative genomics provides insights into the lifestyle and reveals functional heterogeneity of dark septate endophytic fungi.</title>
        <authorList>
            <person name="Knapp D.G."/>
            <person name="Nemeth J.B."/>
            <person name="Barry K."/>
            <person name="Hainaut M."/>
            <person name="Henrissat B."/>
            <person name="Johnson J."/>
            <person name="Kuo A."/>
            <person name="Lim J.H.P."/>
            <person name="Lipzen A."/>
            <person name="Nolan M."/>
            <person name="Ohm R.A."/>
            <person name="Tamas L."/>
            <person name="Grigoriev I.V."/>
            <person name="Spatafora J.W."/>
            <person name="Nagy L.G."/>
            <person name="Kovacs G.M."/>
        </authorList>
    </citation>
    <scope>NUCLEOTIDE SEQUENCE [LARGE SCALE GENOMIC DNA]</scope>
    <source>
        <strain evidence="2 3">DSE2036</strain>
    </source>
</reference>
<gene>
    <name evidence="2" type="ORF">DM02DRAFT_330907</name>
</gene>
<protein>
    <recommendedName>
        <fullName evidence="4">TNFR-Cys domain-containing protein</fullName>
    </recommendedName>
</protein>
<accession>A0A2V1D0X0</accession>
<name>A0A2V1D0X0_9PLEO</name>
<dbReference type="AlphaFoldDB" id="A0A2V1D0X0"/>
<evidence type="ECO:0000313" key="3">
    <source>
        <dbReference type="Proteomes" id="UP000244855"/>
    </source>
</evidence>
<proteinExistence type="predicted"/>
<sequence length="320" mass="34894">MMRYPHLLVLAITSLVAALPSNGCSDECAVAHATCLNEQSALACYNSTCSTDNDKCKACPFCLGRGPSQVEDVNDTEPGEQIGTGTGLVHVAGLNLTEVAANLTALANHITIPGVNISEIAVNVMKPGANLTQLMASMDRPGVFWPKAPCYARCYYWLDCKWFMCFGCKKCHPPRAEVSSVNVDSIESSQVCLKDCYKDGKLQCKTKMCKMCKDCGRQTAVDAESETSSADVEMPICSKVCYKNGKLDCKIPRCGTCNECARPDSESEVSPAKREELGQCAGPCNFFHRCANEECRSFHCHQDRCRKCSFCTLQIQRGPA</sequence>
<evidence type="ECO:0000313" key="2">
    <source>
        <dbReference type="EMBL" id="PVH91688.1"/>
    </source>
</evidence>
<keyword evidence="1" id="KW-0732">Signal</keyword>
<evidence type="ECO:0008006" key="4">
    <source>
        <dbReference type="Google" id="ProtNLM"/>
    </source>
</evidence>
<dbReference type="EMBL" id="KZ805800">
    <property type="protein sequence ID" value="PVH91688.1"/>
    <property type="molecule type" value="Genomic_DNA"/>
</dbReference>
<feature type="signal peptide" evidence="1">
    <location>
        <begin position="1"/>
        <end position="18"/>
    </location>
</feature>
<evidence type="ECO:0000256" key="1">
    <source>
        <dbReference type="SAM" id="SignalP"/>
    </source>
</evidence>
<feature type="chain" id="PRO_5015906238" description="TNFR-Cys domain-containing protein" evidence="1">
    <location>
        <begin position="19"/>
        <end position="320"/>
    </location>
</feature>
<organism evidence="2 3">
    <name type="scientific">Periconia macrospinosa</name>
    <dbReference type="NCBI Taxonomy" id="97972"/>
    <lineage>
        <taxon>Eukaryota</taxon>
        <taxon>Fungi</taxon>
        <taxon>Dikarya</taxon>
        <taxon>Ascomycota</taxon>
        <taxon>Pezizomycotina</taxon>
        <taxon>Dothideomycetes</taxon>
        <taxon>Pleosporomycetidae</taxon>
        <taxon>Pleosporales</taxon>
        <taxon>Massarineae</taxon>
        <taxon>Periconiaceae</taxon>
        <taxon>Periconia</taxon>
    </lineage>
</organism>
<dbReference type="Proteomes" id="UP000244855">
    <property type="component" value="Unassembled WGS sequence"/>
</dbReference>
<keyword evidence="3" id="KW-1185">Reference proteome</keyword>